<accession>A0A2I0AY79</accession>
<keyword evidence="3" id="KW-1185">Reference proteome</keyword>
<feature type="transmembrane region" description="Helical" evidence="1">
    <location>
        <begin position="52"/>
        <end position="72"/>
    </location>
</feature>
<sequence length="118" mass="12906">MQTKTIYTLKETNQVFAKLNYVDIAFVSFDDVPVEGQNLILTEKMGTDCCGILMFLVVSYFVAVAGCFQQSLELVAGFWLQAAVVLLDAMILSADVDAGAVCRLFCCDAGWDASCRLL</sequence>
<evidence type="ECO:0000313" key="2">
    <source>
        <dbReference type="EMBL" id="PKA60500.1"/>
    </source>
</evidence>
<protein>
    <submittedName>
        <fullName evidence="2">Uncharacterized protein</fullName>
    </submittedName>
</protein>
<keyword evidence="1" id="KW-1133">Transmembrane helix</keyword>
<organism evidence="2 3">
    <name type="scientific">Apostasia shenzhenica</name>
    <dbReference type="NCBI Taxonomy" id="1088818"/>
    <lineage>
        <taxon>Eukaryota</taxon>
        <taxon>Viridiplantae</taxon>
        <taxon>Streptophyta</taxon>
        <taxon>Embryophyta</taxon>
        <taxon>Tracheophyta</taxon>
        <taxon>Spermatophyta</taxon>
        <taxon>Magnoliopsida</taxon>
        <taxon>Liliopsida</taxon>
        <taxon>Asparagales</taxon>
        <taxon>Orchidaceae</taxon>
        <taxon>Apostasioideae</taxon>
        <taxon>Apostasia</taxon>
    </lineage>
</organism>
<evidence type="ECO:0000256" key="1">
    <source>
        <dbReference type="SAM" id="Phobius"/>
    </source>
</evidence>
<gene>
    <name evidence="2" type="ORF">AXF42_Ash017906</name>
</gene>
<dbReference type="AlphaFoldDB" id="A0A2I0AY79"/>
<keyword evidence="1" id="KW-0472">Membrane</keyword>
<keyword evidence="1" id="KW-0812">Transmembrane</keyword>
<dbReference type="Proteomes" id="UP000236161">
    <property type="component" value="Unassembled WGS sequence"/>
</dbReference>
<name>A0A2I0AY79_9ASPA</name>
<evidence type="ECO:0000313" key="3">
    <source>
        <dbReference type="Proteomes" id="UP000236161"/>
    </source>
</evidence>
<dbReference type="EMBL" id="KZ451937">
    <property type="protein sequence ID" value="PKA60500.1"/>
    <property type="molecule type" value="Genomic_DNA"/>
</dbReference>
<reference evidence="2 3" key="1">
    <citation type="journal article" date="2017" name="Nature">
        <title>The Apostasia genome and the evolution of orchids.</title>
        <authorList>
            <person name="Zhang G.Q."/>
            <person name="Liu K.W."/>
            <person name="Li Z."/>
            <person name="Lohaus R."/>
            <person name="Hsiao Y.Y."/>
            <person name="Niu S.C."/>
            <person name="Wang J.Y."/>
            <person name="Lin Y.C."/>
            <person name="Xu Q."/>
            <person name="Chen L.J."/>
            <person name="Yoshida K."/>
            <person name="Fujiwara S."/>
            <person name="Wang Z.W."/>
            <person name="Zhang Y.Q."/>
            <person name="Mitsuda N."/>
            <person name="Wang M."/>
            <person name="Liu G.H."/>
            <person name="Pecoraro L."/>
            <person name="Huang H.X."/>
            <person name="Xiao X.J."/>
            <person name="Lin M."/>
            <person name="Wu X.Y."/>
            <person name="Wu W.L."/>
            <person name="Chen Y.Y."/>
            <person name="Chang S.B."/>
            <person name="Sakamoto S."/>
            <person name="Ohme-Takagi M."/>
            <person name="Yagi M."/>
            <person name="Zeng S.J."/>
            <person name="Shen C.Y."/>
            <person name="Yeh C.M."/>
            <person name="Luo Y.B."/>
            <person name="Tsai W.C."/>
            <person name="Van de Peer Y."/>
            <person name="Liu Z.J."/>
        </authorList>
    </citation>
    <scope>NUCLEOTIDE SEQUENCE [LARGE SCALE GENOMIC DNA]</scope>
    <source>
        <strain evidence="3">cv. Shenzhen</strain>
        <tissue evidence="2">Stem</tissue>
    </source>
</reference>
<proteinExistence type="predicted"/>